<gene>
    <name evidence="3" type="ORF">OBRU01_17370</name>
</gene>
<dbReference type="GO" id="GO:0005126">
    <property type="term" value="F:cytokine receptor binding"/>
    <property type="evidence" value="ECO:0007669"/>
    <property type="project" value="TreeGrafter"/>
</dbReference>
<dbReference type="PROSITE" id="PS50011">
    <property type="entry name" value="PROTEIN_KINASE_DOM"/>
    <property type="match status" value="1"/>
</dbReference>
<keyword evidence="3" id="KW-0418">Kinase</keyword>
<reference evidence="3 4" key="1">
    <citation type="journal article" date="2015" name="Genome Biol. Evol.">
        <title>The genome of winter moth (Operophtera brumata) provides a genomic perspective on sexual dimorphism and phenology.</title>
        <authorList>
            <person name="Derks M.F."/>
            <person name="Smit S."/>
            <person name="Salis L."/>
            <person name="Schijlen E."/>
            <person name="Bossers A."/>
            <person name="Mateman C."/>
            <person name="Pijl A.S."/>
            <person name="de Ridder D."/>
            <person name="Groenen M.A."/>
            <person name="Visser M.E."/>
            <person name="Megens H.J."/>
        </authorList>
    </citation>
    <scope>NUCLEOTIDE SEQUENCE [LARGE SCALE GENOMIC DNA]</scope>
    <source>
        <strain evidence="3">WM2013NL</strain>
        <tissue evidence="3">Head and thorax</tissue>
    </source>
</reference>
<dbReference type="Proteomes" id="UP000037510">
    <property type="component" value="Unassembled WGS sequence"/>
</dbReference>
<evidence type="ECO:0000313" key="3">
    <source>
        <dbReference type="EMBL" id="KOB69057.1"/>
    </source>
</evidence>
<dbReference type="SUPFAM" id="SSF56112">
    <property type="entry name" value="Protein kinase-like (PK-like)"/>
    <property type="match status" value="3"/>
</dbReference>
<dbReference type="GO" id="GO:0005829">
    <property type="term" value="C:cytosol"/>
    <property type="evidence" value="ECO:0007669"/>
    <property type="project" value="TreeGrafter"/>
</dbReference>
<feature type="non-terminal residue" evidence="3">
    <location>
        <position position="1"/>
    </location>
</feature>
<keyword evidence="3" id="KW-0808">Transferase</keyword>
<dbReference type="InterPro" id="IPR000719">
    <property type="entry name" value="Prot_kinase_dom"/>
</dbReference>
<proteinExistence type="predicted"/>
<dbReference type="GO" id="GO:0035556">
    <property type="term" value="P:intracellular signal transduction"/>
    <property type="evidence" value="ECO:0007669"/>
    <property type="project" value="TreeGrafter"/>
</dbReference>
<comment type="caution">
    <text evidence="3">The sequence shown here is derived from an EMBL/GenBank/DDBJ whole genome shotgun (WGS) entry which is preliminary data.</text>
</comment>
<evidence type="ECO:0000313" key="4">
    <source>
        <dbReference type="Proteomes" id="UP000037510"/>
    </source>
</evidence>
<sequence length="1256" mass="142928">PNYLAEEYDNVLWQNGGDVIPVSIIVAPFHPHQPGIRLYNNLKRENGGDVIPVSIIVAPFHPHQPGIRLYNNLKRENGGDVIPVSIIVAPFHPHQPGIRLYNNLKREWFHVCTIEELIYLTRNGDHSLEVSRRGTPLFFKFKSEEILSSFISVCDGYYRNGDHSLKVSRRGTPLFFKFKSEEILSSFISVCDGYYRNGDHSLEVSRRGTPVLFKFKSEEILSSFISEWRPLVGSVAARDAAVLQVQVGGDTLIVHLSLRRIEEWRPLVGSVAVRDAAVLQVQVGGDTLIVHLNDESPSLKDLHRIKCHGPVGGAFSYRKLEEKRGKTHGCYILRQCQDEYNVFYLDVCAKNRLVSCHMNSEGRIYLNECIPPSEYEEYFTLDRLVSCHMNSEGRIYLNECIPPSEYEEYFTLDRLVSCQRNSEGRIYLNECIPPSEYEEYFTLDRLVSCHMNSEGRIYLNECIPPSEYGSEKVGSENITATFKALWKLDETKKLLVCFVELASKWACVQSSSIVRLYGVTLSSPTAMVLEYLPYGPFDDYLSKWACVQSGSIVRLYGVTLSSPTAMVLEYLPYGPFDDYLSKWACVQSGSIVRLYGITLSSPTAMVLEYLPYGPFDDYLSKWACVQSGSIVRLYGVTLSSPTAMKVAAGLARALWDLSEASVVHGYIRCRRLLVAAVDAERIVVKLSGPTLRNYTHHEYVPTAHCTLQRVERAARVLWDLSEASVVHGYIRCRRLFLLLVALRSSCDILRSSSYEMGDRLLRPARCPSEVWALMRQCWQPDPLRPQEIMRDMNHMLHRGTTSSVTAPSGAVPEREYVPIHDYEEPKISLDHMEHTDTVSNNKSSNSLESMNALAYALRNEHAGRTSSLAGAAAALDEPSDDFAGAAPRLMESIVSQGKTYLVTITKKIGSSLQHINIVEILGYSWDHGSDVLIVMEYLEEGSLNYYLKFSGDKLRTSHLLKYAKDIATVRTAHTHEQRSLNYYLKFSGDKLRTSHLLKYAKDIATVRTRDTHEQRSLNYYLKFSGDKLRTSHLLKYAKDIATVRTRDTHEQRSLNYYLKFSGDKLRTSHLLKYAKDIATYHVKISDFGLARIIPREEDAYRLKTARLLPVNWYAPESAVSPWHFTTKSDVWSYGVTAWEIFTRARHEVPKFDDERPRERASHRTASRRWRSSRARGTRCPSSTTSGRASAPRDIVRRHGVGDLHARAARGAQVRRQAAARARLVTSYGVTAWEIFTRARHEVPKFDDERPRERASW</sequence>
<dbReference type="GO" id="GO:0005524">
    <property type="term" value="F:ATP binding"/>
    <property type="evidence" value="ECO:0007669"/>
    <property type="project" value="InterPro"/>
</dbReference>
<dbReference type="GO" id="GO:0030154">
    <property type="term" value="P:cell differentiation"/>
    <property type="evidence" value="ECO:0007669"/>
    <property type="project" value="TreeGrafter"/>
</dbReference>
<dbReference type="GO" id="GO:0007259">
    <property type="term" value="P:cell surface receptor signaling pathway via JAK-STAT"/>
    <property type="evidence" value="ECO:0007669"/>
    <property type="project" value="TreeGrafter"/>
</dbReference>
<dbReference type="PANTHER" id="PTHR45807">
    <property type="entry name" value="TYROSINE-PROTEIN KINASE HOPSCOTCH"/>
    <property type="match status" value="1"/>
</dbReference>
<feature type="domain" description="Protein kinase" evidence="2">
    <location>
        <begin position="832"/>
        <end position="1256"/>
    </location>
</feature>
<dbReference type="InterPro" id="IPR051286">
    <property type="entry name" value="JAK"/>
</dbReference>
<dbReference type="SUPFAM" id="SSF55550">
    <property type="entry name" value="SH2 domain"/>
    <property type="match status" value="1"/>
</dbReference>
<dbReference type="EMBL" id="JTDY01003744">
    <property type="protein sequence ID" value="KOB69057.1"/>
    <property type="molecule type" value="Genomic_DNA"/>
</dbReference>
<organism evidence="3 4">
    <name type="scientific">Operophtera brumata</name>
    <name type="common">Winter moth</name>
    <name type="synonym">Phalaena brumata</name>
    <dbReference type="NCBI Taxonomy" id="104452"/>
    <lineage>
        <taxon>Eukaryota</taxon>
        <taxon>Metazoa</taxon>
        <taxon>Ecdysozoa</taxon>
        <taxon>Arthropoda</taxon>
        <taxon>Hexapoda</taxon>
        <taxon>Insecta</taxon>
        <taxon>Pterygota</taxon>
        <taxon>Neoptera</taxon>
        <taxon>Endopterygota</taxon>
        <taxon>Lepidoptera</taxon>
        <taxon>Glossata</taxon>
        <taxon>Ditrysia</taxon>
        <taxon>Geometroidea</taxon>
        <taxon>Geometridae</taxon>
        <taxon>Larentiinae</taxon>
        <taxon>Operophtera</taxon>
    </lineage>
</organism>
<dbReference type="Pfam" id="PF07714">
    <property type="entry name" value="PK_Tyr_Ser-Thr"/>
    <property type="match status" value="3"/>
</dbReference>
<dbReference type="AlphaFoldDB" id="A0A0L7L0P6"/>
<evidence type="ECO:0000259" key="2">
    <source>
        <dbReference type="PROSITE" id="PS50011"/>
    </source>
</evidence>
<name>A0A0L7L0P6_OPEBR</name>
<dbReference type="SMART" id="SM00219">
    <property type="entry name" value="TyrKc"/>
    <property type="match status" value="1"/>
</dbReference>
<feature type="compositionally biased region" description="Basic residues" evidence="1">
    <location>
        <begin position="1162"/>
        <end position="1176"/>
    </location>
</feature>
<dbReference type="InterPro" id="IPR020635">
    <property type="entry name" value="Tyr_kinase_cat_dom"/>
</dbReference>
<dbReference type="InterPro" id="IPR036860">
    <property type="entry name" value="SH2_dom_sf"/>
</dbReference>
<keyword evidence="4" id="KW-1185">Reference proteome</keyword>
<feature type="region of interest" description="Disordered" evidence="1">
    <location>
        <begin position="1151"/>
        <end position="1194"/>
    </location>
</feature>
<dbReference type="InterPro" id="IPR011009">
    <property type="entry name" value="Kinase-like_dom_sf"/>
</dbReference>
<dbReference type="STRING" id="104452.A0A0L7L0P6"/>
<dbReference type="GO" id="GO:0019221">
    <property type="term" value="P:cytokine-mediated signaling pathway"/>
    <property type="evidence" value="ECO:0007669"/>
    <property type="project" value="TreeGrafter"/>
</dbReference>
<evidence type="ECO:0000256" key="1">
    <source>
        <dbReference type="SAM" id="MobiDB-lite"/>
    </source>
</evidence>
<feature type="compositionally biased region" description="Basic and acidic residues" evidence="1">
    <location>
        <begin position="1151"/>
        <end position="1161"/>
    </location>
</feature>
<dbReference type="PANTHER" id="PTHR45807:SF7">
    <property type="entry name" value="TYROSINE-PROTEIN KINASE HOPSCOTCH"/>
    <property type="match status" value="1"/>
</dbReference>
<accession>A0A0L7L0P6</accession>
<protein>
    <submittedName>
        <fullName evidence="3">Tyrosine-protein kinase</fullName>
    </submittedName>
</protein>
<dbReference type="Gene3D" id="1.10.510.10">
    <property type="entry name" value="Transferase(Phosphotransferase) domain 1"/>
    <property type="match status" value="3"/>
</dbReference>
<dbReference type="InterPro" id="IPR001245">
    <property type="entry name" value="Ser-Thr/Tyr_kinase_cat_dom"/>
</dbReference>
<feature type="non-terminal residue" evidence="3">
    <location>
        <position position="1256"/>
    </location>
</feature>
<dbReference type="GO" id="GO:0004715">
    <property type="term" value="F:non-membrane spanning protein tyrosine kinase activity"/>
    <property type="evidence" value="ECO:0007669"/>
    <property type="project" value="TreeGrafter"/>
</dbReference>